<dbReference type="RefSeq" id="WP_278011832.1">
    <property type="nucleotide sequence ID" value="NZ_CP121112.1"/>
</dbReference>
<evidence type="ECO:0000313" key="2">
    <source>
        <dbReference type="Proteomes" id="UP001589562"/>
    </source>
</evidence>
<proteinExistence type="predicted"/>
<keyword evidence="2" id="KW-1185">Reference proteome</keyword>
<evidence type="ECO:0008006" key="3">
    <source>
        <dbReference type="Google" id="ProtNLM"/>
    </source>
</evidence>
<comment type="caution">
    <text evidence="1">The sequence shown here is derived from an EMBL/GenBank/DDBJ whole genome shotgun (WGS) entry which is preliminary data.</text>
</comment>
<gene>
    <name evidence="1" type="ORF">ACFFVK_11700</name>
</gene>
<sequence length="202" mass="23355">MKYKIALVLFLVFILNSCQDENEKRLAENKKEAKKKEIIFNNINKEWSFIDEPINEISEKNATDWKEWGEFLKELGGKPRKTIGAFQKKSAAIAKKAMALNNNIPAQFNQPQIRSRISILITKVKMMDLFIHLQKIPDDKVTFLIGEINKELVSLQRQMDKIVEKSKIPQEEGESDFLRMLDTARAIPNSMPPIDQNLPKVE</sequence>
<reference evidence="1 2" key="1">
    <citation type="submission" date="2024-09" db="EMBL/GenBank/DDBJ databases">
        <authorList>
            <person name="Sun Q."/>
            <person name="Mori K."/>
        </authorList>
    </citation>
    <scope>NUCLEOTIDE SEQUENCE [LARGE SCALE GENOMIC DNA]</scope>
    <source>
        <strain evidence="1 2">CECT 8365</strain>
    </source>
</reference>
<dbReference type="Proteomes" id="UP001589562">
    <property type="component" value="Unassembled WGS sequence"/>
</dbReference>
<name>A0ABV5HBQ0_9FLAO</name>
<accession>A0ABV5HBQ0</accession>
<dbReference type="EMBL" id="JBHMFE010000014">
    <property type="protein sequence ID" value="MFB9109243.1"/>
    <property type="molecule type" value="Genomic_DNA"/>
</dbReference>
<organism evidence="1 2">
    <name type="scientific">Flavobacterium gyeonganense</name>
    <dbReference type="NCBI Taxonomy" id="1310418"/>
    <lineage>
        <taxon>Bacteria</taxon>
        <taxon>Pseudomonadati</taxon>
        <taxon>Bacteroidota</taxon>
        <taxon>Flavobacteriia</taxon>
        <taxon>Flavobacteriales</taxon>
        <taxon>Flavobacteriaceae</taxon>
        <taxon>Flavobacterium</taxon>
    </lineage>
</organism>
<protein>
    <recommendedName>
        <fullName evidence="3">Lipoprotein</fullName>
    </recommendedName>
</protein>
<evidence type="ECO:0000313" key="1">
    <source>
        <dbReference type="EMBL" id="MFB9109243.1"/>
    </source>
</evidence>